<feature type="transmembrane region" description="Helical" evidence="1">
    <location>
        <begin position="6"/>
        <end position="26"/>
    </location>
</feature>
<keyword evidence="1" id="KW-0472">Membrane</keyword>
<dbReference type="AlphaFoldDB" id="A0A418R847"/>
<accession>A0A418R847</accession>
<evidence type="ECO:0000313" key="2">
    <source>
        <dbReference type="EMBL" id="RIY13471.1"/>
    </source>
</evidence>
<proteinExistence type="predicted"/>
<name>A0A418R847_9BACT</name>
<dbReference type="Proteomes" id="UP000284250">
    <property type="component" value="Unassembled WGS sequence"/>
</dbReference>
<feature type="transmembrane region" description="Helical" evidence="1">
    <location>
        <begin position="33"/>
        <end position="56"/>
    </location>
</feature>
<keyword evidence="3" id="KW-1185">Reference proteome</keyword>
<feature type="transmembrane region" description="Helical" evidence="1">
    <location>
        <begin position="195"/>
        <end position="218"/>
    </location>
</feature>
<feature type="transmembrane region" description="Helical" evidence="1">
    <location>
        <begin position="156"/>
        <end position="175"/>
    </location>
</feature>
<reference evidence="2 3" key="2">
    <citation type="submission" date="2019-01" db="EMBL/GenBank/DDBJ databases">
        <title>Hymenobacter humicola sp. nov., isolated from soils in Antarctica.</title>
        <authorList>
            <person name="Sedlacek I."/>
            <person name="Holochova P."/>
            <person name="Kralova S."/>
            <person name="Pantucek R."/>
            <person name="Stankova E."/>
            <person name="Vrbovska V."/>
            <person name="Kristofova L."/>
            <person name="Svec P."/>
            <person name="Busse H.-J."/>
        </authorList>
    </citation>
    <scope>NUCLEOTIDE SEQUENCE [LARGE SCALE GENOMIC DNA]</scope>
    <source>
        <strain evidence="2 3">CCM 8852</strain>
    </source>
</reference>
<dbReference type="EMBL" id="QYCN01000003">
    <property type="protein sequence ID" value="RIY13471.1"/>
    <property type="molecule type" value="Genomic_DNA"/>
</dbReference>
<gene>
    <name evidence="2" type="ORF">D0T11_03285</name>
</gene>
<evidence type="ECO:0000313" key="3">
    <source>
        <dbReference type="Proteomes" id="UP000284250"/>
    </source>
</evidence>
<sequence length="239" mass="26515">MPPVPFFLNLAFILTTALTLGLLLWAAPRNRPLLAGLLLWLLVQAALAGRGFYVVSNTLPPRFALVIGPPLLALAGLLTTTRGRRFLEALQPGRLTLLHAVRIPVELVLFGLYHYQAVPRLMTFEGRNWDILLGLTAPVVYYLGFRRRWLGRVGLLIWNGVGLGLLGNIVRLGLLSAPGPFQQFAFEQPNVALQYFPYVWLPAFVVPVVLLAHLAALWQLLKPALREIAPDFTASISRN</sequence>
<reference evidence="2 3" key="1">
    <citation type="submission" date="2018-09" db="EMBL/GenBank/DDBJ databases">
        <authorList>
            <person name="Zeman M."/>
            <person name="Pardy F."/>
        </authorList>
    </citation>
    <scope>NUCLEOTIDE SEQUENCE [LARGE SCALE GENOMIC DNA]</scope>
    <source>
        <strain evidence="2 3">CCM 8852</strain>
    </source>
</reference>
<keyword evidence="1" id="KW-0812">Transmembrane</keyword>
<feature type="transmembrane region" description="Helical" evidence="1">
    <location>
        <begin position="62"/>
        <end position="83"/>
    </location>
</feature>
<evidence type="ECO:0000256" key="1">
    <source>
        <dbReference type="SAM" id="Phobius"/>
    </source>
</evidence>
<organism evidence="2 3">
    <name type="scientific">Hymenobacter rubripertinctus</name>
    <dbReference type="NCBI Taxonomy" id="2029981"/>
    <lineage>
        <taxon>Bacteria</taxon>
        <taxon>Pseudomonadati</taxon>
        <taxon>Bacteroidota</taxon>
        <taxon>Cytophagia</taxon>
        <taxon>Cytophagales</taxon>
        <taxon>Hymenobacteraceae</taxon>
        <taxon>Hymenobacter</taxon>
    </lineage>
</organism>
<comment type="caution">
    <text evidence="2">The sequence shown here is derived from an EMBL/GenBank/DDBJ whole genome shotgun (WGS) entry which is preliminary data.</text>
</comment>
<dbReference type="RefSeq" id="WP_119654352.1">
    <property type="nucleotide sequence ID" value="NZ_JBHUOI010000002.1"/>
</dbReference>
<dbReference type="OrthoDB" id="675847at2"/>
<protein>
    <submittedName>
        <fullName evidence="2">Uncharacterized protein</fullName>
    </submittedName>
</protein>
<keyword evidence="1" id="KW-1133">Transmembrane helix</keyword>